<dbReference type="Proteomes" id="UP000708805">
    <property type="component" value="Unassembled WGS sequence"/>
</dbReference>
<evidence type="ECO:0000313" key="2">
    <source>
        <dbReference type="Proteomes" id="UP000708805"/>
    </source>
</evidence>
<proteinExistence type="predicted"/>
<dbReference type="RefSeq" id="WP_214037302.1">
    <property type="nucleotide sequence ID" value="NZ_JAGJWT010000002.1"/>
</dbReference>
<comment type="caution">
    <text evidence="1">The sequence shown here is derived from an EMBL/GenBank/DDBJ whole genome shotgun (WGS) entry which is preliminary data.</text>
</comment>
<dbReference type="InterPro" id="IPR007841">
    <property type="entry name" value="UPF0210"/>
</dbReference>
<organism evidence="1 2">
    <name type="scientific">Neisseria elongata subsp. nitroreducens</name>
    <dbReference type="NCBI Taxonomy" id="90367"/>
    <lineage>
        <taxon>Bacteria</taxon>
        <taxon>Pseudomonadati</taxon>
        <taxon>Pseudomonadota</taxon>
        <taxon>Betaproteobacteria</taxon>
        <taxon>Neisseriales</taxon>
        <taxon>Neisseriaceae</taxon>
        <taxon>Neisseria</taxon>
    </lineage>
</organism>
<name>A0A9X1CYW1_NEIEL</name>
<sequence>MCGFNFTVNFNCAAYIPYFPAGYHRGERSNAIVFGLETPDLLAAALPGWKSSLHLFHQSSSSSAPLSSRGGSRKTFFTFMSALQ</sequence>
<dbReference type="SUPFAM" id="SSF51998">
    <property type="entry name" value="PFL-like glycyl radical enzymes"/>
    <property type="match status" value="1"/>
</dbReference>
<evidence type="ECO:0000313" key="1">
    <source>
        <dbReference type="EMBL" id="MBS9339783.1"/>
    </source>
</evidence>
<dbReference type="EMBL" id="JAGJWT010000002">
    <property type="protein sequence ID" value="MBS9339783.1"/>
    <property type="molecule type" value="Genomic_DNA"/>
</dbReference>
<protein>
    <submittedName>
        <fullName evidence="1">DUF711 family protein</fullName>
    </submittedName>
</protein>
<accession>A0A9X1CYW1</accession>
<reference evidence="1" key="1">
    <citation type="submission" date="2021-04" db="EMBL/GenBank/DDBJ databases">
        <title>Genomic characterization of endocarditis-associated Neisseria elongata subsp. nitroreducens.</title>
        <authorList>
            <person name="Schorner M."/>
            <person name="Passarelli-Araujo H."/>
            <person name="Scheffer M."/>
            <person name="Barazzetti F."/>
            <person name="Martins J."/>
            <person name="Machado H."/>
            <person name="Palmeiro J."/>
            <person name="Bazzo M."/>
        </authorList>
    </citation>
    <scope>NUCLEOTIDE SEQUENCE</scope>
    <source>
        <strain evidence="1">Nel_M001</strain>
    </source>
</reference>
<dbReference type="Pfam" id="PF05167">
    <property type="entry name" value="DUF711"/>
    <property type="match status" value="1"/>
</dbReference>
<dbReference type="Gene3D" id="3.20.70.20">
    <property type="match status" value="1"/>
</dbReference>
<gene>
    <name evidence="1" type="ORF">J8641_02880</name>
</gene>
<dbReference type="AlphaFoldDB" id="A0A9X1CYW1"/>